<dbReference type="SUPFAM" id="SSF49464">
    <property type="entry name" value="Carboxypeptidase regulatory domain-like"/>
    <property type="match status" value="1"/>
</dbReference>
<name>A0ABU9LQR9_9BACT</name>
<reference evidence="2 3" key="1">
    <citation type="journal article" date="2018" name="Arch. Microbiol.">
        <title>Hymenobacter segetis sp. nov., isolated from soil.</title>
        <authorList>
            <person name="Ten L.N."/>
            <person name="Lim S.J."/>
            <person name="Kim B.O."/>
            <person name="Kang I.K."/>
            <person name="Jung H.Y."/>
        </authorList>
    </citation>
    <scope>NUCLEOTIDE SEQUENCE [LARGE SCALE GENOMIC DNA]</scope>
    <source>
        <strain evidence="2 3">S7-3-11</strain>
    </source>
</reference>
<dbReference type="Pfam" id="PF13715">
    <property type="entry name" value="CarbopepD_reg_2"/>
    <property type="match status" value="1"/>
</dbReference>
<comment type="caution">
    <text evidence="2">The sequence shown here is derived from an EMBL/GenBank/DDBJ whole genome shotgun (WGS) entry which is preliminary data.</text>
</comment>
<organism evidence="2 3">
    <name type="scientific">Hymenobacter segetis</name>
    <dbReference type="NCBI Taxonomy" id="2025509"/>
    <lineage>
        <taxon>Bacteria</taxon>
        <taxon>Pseudomonadati</taxon>
        <taxon>Bacteroidota</taxon>
        <taxon>Cytophagia</taxon>
        <taxon>Cytophagales</taxon>
        <taxon>Hymenobacteraceae</taxon>
        <taxon>Hymenobacter</taxon>
    </lineage>
</organism>
<sequence>MKFSLLAGLVLATVIRPVAAQQRLTGKILDAATGQPVPYASISVLNSTAGTTSNAEGEFELKMPLPGRLAVSELGHRRDTVAVTAATAPLLVRLQPAAVELPEVTTGTYTEELIKQAYRELRRTNGQKNYSQAFYRQITRLDGDPTEVQEMVWHAQTSNARVEGSALAQGRFAKKKALLSFNDFSFYTKAITFFDAADDSTSFKGVIGLHTAANYQLKLVGLTQNGAQQLAEISFVNKDAAARTRQGSVVIDEATHQILRLRLETTAFNTRSNNPMFKFHDELTRVEWVFRPVAGGAAALEYLKVNYQASLSRPLKSNLPIEASSFTYFYSSRSTPEMGVAYAPAKGGVTDLAAIKQSTYDPAFWQNNPVVKRTPLEEQVMKSFEQKGAFGTMLTP</sequence>
<feature type="signal peptide" evidence="1">
    <location>
        <begin position="1"/>
        <end position="20"/>
    </location>
</feature>
<keyword evidence="1" id="KW-0732">Signal</keyword>
<dbReference type="RefSeq" id="WP_342295641.1">
    <property type="nucleotide sequence ID" value="NZ_JBCEVZ010000003.1"/>
</dbReference>
<proteinExistence type="predicted"/>
<evidence type="ECO:0000313" key="2">
    <source>
        <dbReference type="EMBL" id="MEL5992986.1"/>
    </source>
</evidence>
<gene>
    <name evidence="2" type="ORF">AAFH49_02135</name>
</gene>
<dbReference type="InterPro" id="IPR008969">
    <property type="entry name" value="CarboxyPept-like_regulatory"/>
</dbReference>
<evidence type="ECO:0000313" key="3">
    <source>
        <dbReference type="Proteomes" id="UP001479606"/>
    </source>
</evidence>
<protein>
    <submittedName>
        <fullName evidence="2">Carboxypeptidase-like regulatory domain-containing protein</fullName>
    </submittedName>
</protein>
<evidence type="ECO:0000256" key="1">
    <source>
        <dbReference type="SAM" id="SignalP"/>
    </source>
</evidence>
<dbReference type="Gene3D" id="2.60.40.1120">
    <property type="entry name" value="Carboxypeptidase-like, regulatory domain"/>
    <property type="match status" value="1"/>
</dbReference>
<accession>A0ABU9LQR9</accession>
<dbReference type="EMBL" id="JBCEVZ010000003">
    <property type="protein sequence ID" value="MEL5992986.1"/>
    <property type="molecule type" value="Genomic_DNA"/>
</dbReference>
<feature type="chain" id="PRO_5045334309" evidence="1">
    <location>
        <begin position="21"/>
        <end position="396"/>
    </location>
</feature>
<keyword evidence="3" id="KW-1185">Reference proteome</keyword>
<dbReference type="Proteomes" id="UP001479606">
    <property type="component" value="Unassembled WGS sequence"/>
</dbReference>